<dbReference type="SUPFAM" id="SSF52172">
    <property type="entry name" value="CheY-like"/>
    <property type="match status" value="1"/>
</dbReference>
<keyword evidence="11" id="KW-1185">Reference proteome</keyword>
<comment type="catalytic activity">
    <reaction evidence="5">
        <text>L-glutaminyl-[protein] + H2O = L-glutamyl-[protein] + NH4(+)</text>
        <dbReference type="Rhea" id="RHEA:16441"/>
        <dbReference type="Rhea" id="RHEA-COMP:10207"/>
        <dbReference type="Rhea" id="RHEA-COMP:10208"/>
        <dbReference type="ChEBI" id="CHEBI:15377"/>
        <dbReference type="ChEBI" id="CHEBI:28938"/>
        <dbReference type="ChEBI" id="CHEBI:29973"/>
        <dbReference type="ChEBI" id="CHEBI:30011"/>
        <dbReference type="EC" id="3.5.1.44"/>
    </reaction>
</comment>
<comment type="domain">
    <text evidence="5">Contains a C-terminal catalytic domain, and an N-terminal region which modulates catalytic activity.</text>
</comment>
<feature type="active site" evidence="5 6">
    <location>
        <position position="172"/>
    </location>
</feature>
<dbReference type="InterPro" id="IPR011006">
    <property type="entry name" value="CheY-like_superfamily"/>
</dbReference>
<organism evidence="10 11">
    <name type="scientific">Geotalea uraniireducens (strain Rf4)</name>
    <name type="common">Geobacter uraniireducens</name>
    <dbReference type="NCBI Taxonomy" id="351605"/>
    <lineage>
        <taxon>Bacteria</taxon>
        <taxon>Pseudomonadati</taxon>
        <taxon>Thermodesulfobacteriota</taxon>
        <taxon>Desulfuromonadia</taxon>
        <taxon>Geobacterales</taxon>
        <taxon>Geobacteraceae</taxon>
        <taxon>Geotalea</taxon>
    </lineage>
</organism>
<dbReference type="STRING" id="351605.Gura_2688"/>
<accession>A5G4Z4</accession>
<dbReference type="Gene3D" id="3.40.50.180">
    <property type="entry name" value="Methylesterase CheB, C-terminal domain"/>
    <property type="match status" value="1"/>
</dbReference>
<dbReference type="Pfam" id="PF01339">
    <property type="entry name" value="CheB_methylest"/>
    <property type="match status" value="1"/>
</dbReference>
<dbReference type="SMART" id="SM00448">
    <property type="entry name" value="REC"/>
    <property type="match status" value="1"/>
</dbReference>
<reference evidence="10 11" key="1">
    <citation type="submission" date="2007-05" db="EMBL/GenBank/DDBJ databases">
        <title>Complete sequence of Geobacter uraniireducens Rf4.</title>
        <authorList>
            <consortium name="US DOE Joint Genome Institute"/>
            <person name="Copeland A."/>
            <person name="Lucas S."/>
            <person name="Lapidus A."/>
            <person name="Barry K."/>
            <person name="Detter J.C."/>
            <person name="Glavina del Rio T."/>
            <person name="Hammon N."/>
            <person name="Israni S."/>
            <person name="Dalin E."/>
            <person name="Tice H."/>
            <person name="Pitluck S."/>
            <person name="Chertkov O."/>
            <person name="Brettin T."/>
            <person name="Bruce D."/>
            <person name="Han C."/>
            <person name="Schmutz J."/>
            <person name="Larimer F."/>
            <person name="Land M."/>
            <person name="Hauser L."/>
            <person name="Kyrpides N."/>
            <person name="Mikhailova N."/>
            <person name="Shelobolina E."/>
            <person name="Aklujkar M."/>
            <person name="Lovley D."/>
            <person name="Richardson P."/>
        </authorList>
    </citation>
    <scope>NUCLEOTIDE SEQUENCE [LARGE SCALE GENOMIC DNA]</scope>
    <source>
        <strain evidence="10 11">Rf4</strain>
    </source>
</reference>
<evidence type="ECO:0000256" key="2">
    <source>
        <dbReference type="ARBA" id="ARBA00022500"/>
    </source>
</evidence>
<protein>
    <recommendedName>
        <fullName evidence="5">Protein-glutamate methylesterase/protein-glutamine glutaminase</fullName>
        <ecNumber evidence="5">3.1.1.61</ecNumber>
        <ecNumber evidence="5">3.5.1.44</ecNumber>
    </recommendedName>
</protein>
<evidence type="ECO:0000313" key="11">
    <source>
        <dbReference type="Proteomes" id="UP000006695"/>
    </source>
</evidence>
<keyword evidence="2 5" id="KW-0145">Chemotaxis</keyword>
<dbReference type="GO" id="GO:0050568">
    <property type="term" value="F:protein-glutamine glutaminase activity"/>
    <property type="evidence" value="ECO:0007669"/>
    <property type="project" value="UniProtKB-UniRule"/>
</dbReference>
<dbReference type="AlphaFoldDB" id="A5G4Z4"/>
<feature type="active site" evidence="5 6">
    <location>
        <position position="295"/>
    </location>
</feature>
<dbReference type="InterPro" id="IPR000673">
    <property type="entry name" value="Sig_transdc_resp-reg_Me-estase"/>
</dbReference>
<gene>
    <name evidence="5" type="primary">cheB</name>
    <name evidence="10" type="ordered locus">Gura_2688</name>
</gene>
<dbReference type="EMBL" id="CP000698">
    <property type="protein sequence ID" value="ABQ26862.1"/>
    <property type="molecule type" value="Genomic_DNA"/>
</dbReference>
<keyword evidence="3 5" id="KW-0378">Hydrolase</keyword>
<feature type="domain" description="Response regulatory" evidence="8">
    <location>
        <begin position="10"/>
        <end position="127"/>
    </location>
</feature>
<proteinExistence type="inferred from homology"/>
<dbReference type="PROSITE" id="PS50110">
    <property type="entry name" value="RESPONSE_REGULATORY"/>
    <property type="match status" value="1"/>
</dbReference>
<dbReference type="PIRSF" id="PIRSF000876">
    <property type="entry name" value="RR_chemtxs_CheB"/>
    <property type="match status" value="1"/>
</dbReference>
<comment type="subcellular location">
    <subcellularLocation>
        <location evidence="5">Cytoplasm</location>
    </subcellularLocation>
</comment>
<dbReference type="InterPro" id="IPR001789">
    <property type="entry name" value="Sig_transdc_resp-reg_receiver"/>
</dbReference>
<dbReference type="PANTHER" id="PTHR42872:SF6">
    <property type="entry name" value="PROTEIN-GLUTAMATE METHYLESTERASE_PROTEIN-GLUTAMINE GLUTAMINASE"/>
    <property type="match status" value="1"/>
</dbReference>
<evidence type="ECO:0000313" key="10">
    <source>
        <dbReference type="EMBL" id="ABQ26862.1"/>
    </source>
</evidence>
<dbReference type="Proteomes" id="UP000006695">
    <property type="component" value="Chromosome"/>
</dbReference>
<dbReference type="RefSeq" id="WP_011939538.1">
    <property type="nucleotide sequence ID" value="NC_009483.1"/>
</dbReference>
<keyword evidence="1 5" id="KW-0963">Cytoplasm</keyword>
<comment type="function">
    <text evidence="5">Involved in chemotaxis. Part of a chemotaxis signal transduction system that modulates chemotaxis in response to various stimuli. Catalyzes the demethylation of specific methylglutamate residues introduced into the chemoreceptors (methyl-accepting chemotaxis proteins or MCP) by CheR. Also mediates the irreversible deamidation of specific glutamine residues to glutamic acid.</text>
</comment>
<feature type="domain" description="CheB-type methylesterase" evidence="9">
    <location>
        <begin position="156"/>
        <end position="350"/>
    </location>
</feature>
<dbReference type="NCBIfam" id="NF001965">
    <property type="entry name" value="PRK00742.1"/>
    <property type="match status" value="1"/>
</dbReference>
<dbReference type="GO" id="GO:0006935">
    <property type="term" value="P:chemotaxis"/>
    <property type="evidence" value="ECO:0007669"/>
    <property type="project" value="UniProtKB-UniRule"/>
</dbReference>
<dbReference type="OrthoDB" id="9793421at2"/>
<feature type="modified residue" description="4-aspartylphosphate" evidence="5 7">
    <location>
        <position position="61"/>
    </location>
</feature>
<evidence type="ECO:0000256" key="4">
    <source>
        <dbReference type="ARBA" id="ARBA00048267"/>
    </source>
</evidence>
<comment type="catalytic activity">
    <reaction evidence="4 5">
        <text>[protein]-L-glutamate 5-O-methyl ester + H2O = L-glutamyl-[protein] + methanol + H(+)</text>
        <dbReference type="Rhea" id="RHEA:23236"/>
        <dbReference type="Rhea" id="RHEA-COMP:10208"/>
        <dbReference type="Rhea" id="RHEA-COMP:10311"/>
        <dbReference type="ChEBI" id="CHEBI:15377"/>
        <dbReference type="ChEBI" id="CHEBI:15378"/>
        <dbReference type="ChEBI" id="CHEBI:17790"/>
        <dbReference type="ChEBI" id="CHEBI:29973"/>
        <dbReference type="ChEBI" id="CHEBI:82795"/>
        <dbReference type="EC" id="3.1.1.61"/>
    </reaction>
</comment>
<evidence type="ECO:0000259" key="9">
    <source>
        <dbReference type="PROSITE" id="PS50122"/>
    </source>
</evidence>
<dbReference type="GO" id="GO:0000156">
    <property type="term" value="F:phosphorelay response regulator activity"/>
    <property type="evidence" value="ECO:0007669"/>
    <property type="project" value="InterPro"/>
</dbReference>
<evidence type="ECO:0000256" key="5">
    <source>
        <dbReference type="HAMAP-Rule" id="MF_00099"/>
    </source>
</evidence>
<keyword evidence="5 7" id="KW-0597">Phosphoprotein</keyword>
<dbReference type="SUPFAM" id="SSF52738">
    <property type="entry name" value="Methylesterase CheB, C-terminal domain"/>
    <property type="match status" value="1"/>
</dbReference>
<dbReference type="KEGG" id="gur:Gura_2688"/>
<dbReference type="InterPro" id="IPR035909">
    <property type="entry name" value="CheB_C"/>
</dbReference>
<dbReference type="EC" id="3.1.1.61" evidence="5"/>
<dbReference type="HOGENOM" id="CLU_000445_51_0_7"/>
<evidence type="ECO:0000256" key="1">
    <source>
        <dbReference type="ARBA" id="ARBA00022490"/>
    </source>
</evidence>
<sequence>MNAHDHKKIRVLVVDDSAFIRRALIMMFNGNPDIQVIDVASNGEMAVALVKELRPDVVTLDVKMPVLDGLSALERIMKECPTPVIMLSSLTGKGGDNTLKALELGAVDFVDKSSAGGPMDIAALASSLIAKIMIAARVDVGKLKGAEEKFSAPRTPVSAAKKETEVVVIGASTGGPPALQAVLTKIPENIPCPILIVQHMPVGFTASLADRLNRLCALAVKEAVDDEPIKQGTAYIAPAGMHLKLKRLGGELRIRLDLLPEDTLHRPSVDVLLESAADVCGEKTLAFVLTGMGRDGASGAQAIKNAGGRIFVESEESSIVFGMPKAVMDSVCVDGVVPLEAVVDTLIKMI</sequence>
<dbReference type="InterPro" id="IPR008248">
    <property type="entry name" value="CheB-like"/>
</dbReference>
<dbReference type="CDD" id="cd16432">
    <property type="entry name" value="CheB_Rec"/>
    <property type="match status" value="1"/>
</dbReference>
<evidence type="ECO:0000256" key="6">
    <source>
        <dbReference type="PROSITE-ProRule" id="PRU00050"/>
    </source>
</evidence>
<dbReference type="GO" id="GO:0005737">
    <property type="term" value="C:cytoplasm"/>
    <property type="evidence" value="ECO:0007669"/>
    <property type="project" value="UniProtKB-SubCell"/>
</dbReference>
<dbReference type="PANTHER" id="PTHR42872">
    <property type="entry name" value="PROTEIN-GLUTAMATE METHYLESTERASE/PROTEIN-GLUTAMINE GLUTAMINASE"/>
    <property type="match status" value="1"/>
</dbReference>
<comment type="similarity">
    <text evidence="5">Belongs to the CheB family.</text>
</comment>
<feature type="active site" evidence="5 6">
    <location>
        <position position="199"/>
    </location>
</feature>
<name>A5G4Z4_GEOUR</name>
<dbReference type="Pfam" id="PF00072">
    <property type="entry name" value="Response_reg"/>
    <property type="match status" value="1"/>
</dbReference>
<evidence type="ECO:0000256" key="3">
    <source>
        <dbReference type="ARBA" id="ARBA00022801"/>
    </source>
</evidence>
<dbReference type="CDD" id="cd17541">
    <property type="entry name" value="REC_CheB-like"/>
    <property type="match status" value="1"/>
</dbReference>
<dbReference type="Gene3D" id="3.40.50.2300">
    <property type="match status" value="1"/>
</dbReference>
<dbReference type="HAMAP" id="MF_00099">
    <property type="entry name" value="CheB_chemtxs"/>
    <property type="match status" value="1"/>
</dbReference>
<comment type="PTM">
    <text evidence="5">Phosphorylated by CheA. Phosphorylation of the N-terminal regulatory domain activates the methylesterase activity.</text>
</comment>
<dbReference type="GO" id="GO:0008984">
    <property type="term" value="F:protein-glutamate methylesterase activity"/>
    <property type="evidence" value="ECO:0007669"/>
    <property type="project" value="UniProtKB-UniRule"/>
</dbReference>
<dbReference type="EC" id="3.5.1.44" evidence="5"/>
<dbReference type="PROSITE" id="PS50122">
    <property type="entry name" value="CHEB"/>
    <property type="match status" value="1"/>
</dbReference>
<evidence type="ECO:0000259" key="8">
    <source>
        <dbReference type="PROSITE" id="PS50110"/>
    </source>
</evidence>
<evidence type="ECO:0000256" key="7">
    <source>
        <dbReference type="PROSITE-ProRule" id="PRU00169"/>
    </source>
</evidence>